<keyword evidence="5" id="KW-0676">Redox-active center</keyword>
<comment type="caution">
    <text evidence="7">The sequence shown here is derived from an EMBL/GenBank/DDBJ whole genome shotgun (WGS) entry which is preliminary data.</text>
</comment>
<evidence type="ECO:0000256" key="2">
    <source>
        <dbReference type="ARBA" id="ARBA00022827"/>
    </source>
</evidence>
<dbReference type="InterPro" id="IPR023753">
    <property type="entry name" value="FAD/NAD-binding_dom"/>
</dbReference>
<proteinExistence type="predicted"/>
<dbReference type="SUPFAM" id="SSF51905">
    <property type="entry name" value="FAD/NAD(P)-binding domain"/>
    <property type="match status" value="1"/>
</dbReference>
<dbReference type="Pfam" id="PF07992">
    <property type="entry name" value="Pyr_redox_2"/>
    <property type="match status" value="1"/>
</dbReference>
<evidence type="ECO:0000256" key="1">
    <source>
        <dbReference type="ARBA" id="ARBA00022630"/>
    </source>
</evidence>
<dbReference type="Gene3D" id="3.50.50.60">
    <property type="entry name" value="FAD/NAD(P)-binding domain"/>
    <property type="match status" value="2"/>
</dbReference>
<dbReference type="EMBL" id="PCSB01000031">
    <property type="protein sequence ID" value="PIP31810.1"/>
    <property type="molecule type" value="Genomic_DNA"/>
</dbReference>
<dbReference type="Proteomes" id="UP000230447">
    <property type="component" value="Unassembled WGS sequence"/>
</dbReference>
<dbReference type="PANTHER" id="PTHR48105">
    <property type="entry name" value="THIOREDOXIN REDUCTASE 1-RELATED-RELATED"/>
    <property type="match status" value="1"/>
</dbReference>
<sequence>MFDTIIIGAGPAGVTAGIYVARKKLKTLLIAKDFLGQIGKTGFVDNWPGSPEIAGLDLTSNFEKHLKNFDLEIKKGLEVVSVTKKKNGFEIKTKQDEVFEAKSVIVCSGGQARELGIKGEEEFKGKGVSNCSICDAPFFKDKKVAVIGSGNSALEAVLDLTKYASSILLFERERFLRGDELLQKQIKENKKVEIILQAKVEEIKGEKMVEGIVVSGKEYPLSGVFVEIGYAPQSDFLNDLVEKNEKGEIIISKETGETSQRGIFSAGDCSNLKYKQLIVASGSGAIAALSCYNYLTSLKNEN</sequence>
<protein>
    <submittedName>
        <fullName evidence="7">Thioredoxin-disulfide reductase</fullName>
    </submittedName>
</protein>
<dbReference type="PROSITE" id="PS00573">
    <property type="entry name" value="PYRIDINE_REDOX_2"/>
    <property type="match status" value="1"/>
</dbReference>
<dbReference type="AlphaFoldDB" id="A0A2G9ZGV0"/>
<keyword evidence="4" id="KW-1015">Disulfide bond</keyword>
<keyword evidence="3" id="KW-0560">Oxidoreductase</keyword>
<dbReference type="GO" id="GO:0016668">
    <property type="term" value="F:oxidoreductase activity, acting on a sulfur group of donors, NAD(P) as acceptor"/>
    <property type="evidence" value="ECO:0007669"/>
    <property type="project" value="UniProtKB-ARBA"/>
</dbReference>
<keyword evidence="2" id="KW-0274">FAD</keyword>
<evidence type="ECO:0000256" key="5">
    <source>
        <dbReference type="ARBA" id="ARBA00023284"/>
    </source>
</evidence>
<organism evidence="7 8">
    <name type="scientific">bacterium (Candidatus Gribaldobacteria) CG23_combo_of_CG06-09_8_20_14_all_37_87_8</name>
    <dbReference type="NCBI Taxonomy" id="2014278"/>
    <lineage>
        <taxon>Bacteria</taxon>
        <taxon>Candidatus Gribaldobacteria</taxon>
    </lineage>
</organism>
<reference evidence="7 8" key="1">
    <citation type="submission" date="2017-09" db="EMBL/GenBank/DDBJ databases">
        <title>Depth-based differentiation of microbial function through sediment-hosted aquifers and enrichment of novel symbionts in the deep terrestrial subsurface.</title>
        <authorList>
            <person name="Probst A.J."/>
            <person name="Ladd B."/>
            <person name="Jarett J.K."/>
            <person name="Geller-Mcgrath D.E."/>
            <person name="Sieber C.M."/>
            <person name="Emerson J.B."/>
            <person name="Anantharaman K."/>
            <person name="Thomas B.C."/>
            <person name="Malmstrom R."/>
            <person name="Stieglmeier M."/>
            <person name="Klingl A."/>
            <person name="Woyke T."/>
            <person name="Ryan C.M."/>
            <person name="Banfield J.F."/>
        </authorList>
    </citation>
    <scope>NUCLEOTIDE SEQUENCE [LARGE SCALE GENOMIC DNA]</scope>
    <source>
        <strain evidence="7">CG23_combo_of_CG06-09_8_20_14_all_37_87_8</strain>
    </source>
</reference>
<dbReference type="PRINTS" id="PR00368">
    <property type="entry name" value="FADPNR"/>
</dbReference>
<dbReference type="InterPro" id="IPR036188">
    <property type="entry name" value="FAD/NAD-bd_sf"/>
</dbReference>
<accession>A0A2G9ZGV0</accession>
<name>A0A2G9ZGV0_9BACT</name>
<dbReference type="InterPro" id="IPR050097">
    <property type="entry name" value="Ferredoxin-NADP_redctase_2"/>
</dbReference>
<dbReference type="PRINTS" id="PR00469">
    <property type="entry name" value="PNDRDTASEII"/>
</dbReference>
<dbReference type="InterPro" id="IPR008255">
    <property type="entry name" value="Pyr_nucl-diS_OxRdtase_2_AS"/>
</dbReference>
<evidence type="ECO:0000313" key="8">
    <source>
        <dbReference type="Proteomes" id="UP000230447"/>
    </source>
</evidence>
<feature type="domain" description="FAD/NAD(P)-binding" evidence="6">
    <location>
        <begin position="2"/>
        <end position="284"/>
    </location>
</feature>
<evidence type="ECO:0000256" key="4">
    <source>
        <dbReference type="ARBA" id="ARBA00023157"/>
    </source>
</evidence>
<evidence type="ECO:0000259" key="6">
    <source>
        <dbReference type="Pfam" id="PF07992"/>
    </source>
</evidence>
<gene>
    <name evidence="7" type="ORF">COX24_01620</name>
</gene>
<evidence type="ECO:0000256" key="3">
    <source>
        <dbReference type="ARBA" id="ARBA00023002"/>
    </source>
</evidence>
<keyword evidence="1" id="KW-0285">Flavoprotein</keyword>
<evidence type="ECO:0000313" key="7">
    <source>
        <dbReference type="EMBL" id="PIP31810.1"/>
    </source>
</evidence>